<dbReference type="EMBL" id="CP021376">
    <property type="protein sequence ID" value="ART80106.1"/>
    <property type="molecule type" value="Genomic_DNA"/>
</dbReference>
<gene>
    <name evidence="1" type="ORF">CBP12_08065</name>
</gene>
<dbReference type="AlphaFoldDB" id="A0A1Y0CYZ6"/>
<reference evidence="2" key="1">
    <citation type="submission" date="2017-05" db="EMBL/GenBank/DDBJ databases">
        <authorList>
            <person name="Sung H."/>
        </authorList>
    </citation>
    <scope>NUCLEOTIDE SEQUENCE [LARGE SCALE GENOMIC DNA]</scope>
    <source>
        <strain evidence="2">AMac2203</strain>
    </source>
</reference>
<proteinExistence type="predicted"/>
<dbReference type="KEGG" id="ocm:CBP12_08065"/>
<organism evidence="1 2">
    <name type="scientific">Oceanisphaera avium</name>
    <dbReference type="NCBI Taxonomy" id="1903694"/>
    <lineage>
        <taxon>Bacteria</taxon>
        <taxon>Pseudomonadati</taxon>
        <taxon>Pseudomonadota</taxon>
        <taxon>Gammaproteobacteria</taxon>
        <taxon>Aeromonadales</taxon>
        <taxon>Aeromonadaceae</taxon>
        <taxon>Oceanisphaera</taxon>
    </lineage>
</organism>
<protein>
    <submittedName>
        <fullName evidence="1">Uncharacterized protein</fullName>
    </submittedName>
</protein>
<accession>A0A1Y0CYZ6</accession>
<sequence length="72" mass="8504">MTAPKVDRLDIYQHPSLNFFDEYQTLFAFLIKTFTRFYLSPTSKIGRRIKNALSDLEFLVANSEELKMVVRQ</sequence>
<evidence type="ECO:0000313" key="2">
    <source>
        <dbReference type="Proteomes" id="UP000243793"/>
    </source>
</evidence>
<evidence type="ECO:0000313" key="1">
    <source>
        <dbReference type="EMBL" id="ART80106.1"/>
    </source>
</evidence>
<dbReference type="Proteomes" id="UP000243793">
    <property type="component" value="Chromosome"/>
</dbReference>
<keyword evidence="2" id="KW-1185">Reference proteome</keyword>
<name>A0A1Y0CYZ6_9GAMM</name>